<sequence length="90" mass="10295">MMQFLVIRASSCPNADLKQYASSSEIEDRRAYLEPLIASKARQEEICVQLPHVDEVVAVRERLVSLDIFRGLAIAVCLRPLELFLFEILF</sequence>
<keyword evidence="2" id="KW-1185">Reference proteome</keyword>
<reference evidence="1" key="1">
    <citation type="submission" date="2016-03" db="EMBL/GenBank/DDBJ databases">
        <title>Mechanisms controlling the formation of the plant cell surface in tip-growing cells are functionally conserved among land plants.</title>
        <authorList>
            <person name="Honkanen S."/>
            <person name="Jones V.A."/>
            <person name="Morieri G."/>
            <person name="Champion C."/>
            <person name="Hetherington A.J."/>
            <person name="Kelly S."/>
            <person name="Saint-Marcoux D."/>
            <person name="Proust H."/>
            <person name="Prescott H."/>
            <person name="Dolan L."/>
        </authorList>
    </citation>
    <scope>NUCLEOTIDE SEQUENCE [LARGE SCALE GENOMIC DNA]</scope>
    <source>
        <tissue evidence="1">Whole gametophyte</tissue>
    </source>
</reference>
<name>A0A176WUI5_MARPO</name>
<protein>
    <submittedName>
        <fullName evidence="1">Uncharacterized protein</fullName>
    </submittedName>
</protein>
<dbReference type="AlphaFoldDB" id="A0A176WUI5"/>
<accession>A0A176WUI5</accession>
<evidence type="ECO:0000313" key="2">
    <source>
        <dbReference type="Proteomes" id="UP000077202"/>
    </source>
</evidence>
<gene>
    <name evidence="1" type="ORF">AXG93_3053s1030</name>
</gene>
<dbReference type="EMBL" id="LVLJ01000018">
    <property type="protein sequence ID" value="OAE35956.1"/>
    <property type="molecule type" value="Genomic_DNA"/>
</dbReference>
<comment type="caution">
    <text evidence="1">The sequence shown here is derived from an EMBL/GenBank/DDBJ whole genome shotgun (WGS) entry which is preliminary data.</text>
</comment>
<evidence type="ECO:0000313" key="1">
    <source>
        <dbReference type="EMBL" id="OAE35956.1"/>
    </source>
</evidence>
<dbReference type="Proteomes" id="UP000077202">
    <property type="component" value="Unassembled WGS sequence"/>
</dbReference>
<proteinExistence type="predicted"/>
<organism evidence="1 2">
    <name type="scientific">Marchantia polymorpha subsp. ruderalis</name>
    <dbReference type="NCBI Taxonomy" id="1480154"/>
    <lineage>
        <taxon>Eukaryota</taxon>
        <taxon>Viridiplantae</taxon>
        <taxon>Streptophyta</taxon>
        <taxon>Embryophyta</taxon>
        <taxon>Marchantiophyta</taxon>
        <taxon>Marchantiopsida</taxon>
        <taxon>Marchantiidae</taxon>
        <taxon>Marchantiales</taxon>
        <taxon>Marchantiaceae</taxon>
        <taxon>Marchantia</taxon>
    </lineage>
</organism>